<gene>
    <name evidence="2" type="ORF">PMH09_08845</name>
</gene>
<dbReference type="Proteomes" id="UP001232992">
    <property type="component" value="Unassembled WGS sequence"/>
</dbReference>
<evidence type="ECO:0000313" key="2">
    <source>
        <dbReference type="EMBL" id="MDJ1183304.1"/>
    </source>
</evidence>
<proteinExistence type="predicted"/>
<reference evidence="2 3" key="1">
    <citation type="submission" date="2023-01" db="EMBL/GenBank/DDBJ databases">
        <title>Novel diversity within Roseofilum (Cyanobacteria; Desertifilaceae) from marine benthic mats with descriptions of four novel species.</title>
        <authorList>
            <person name="Wang Y."/>
            <person name="Berthold D.E."/>
            <person name="Hu J."/>
            <person name="Lefler F.W."/>
            <person name="Laughinghouse H.D. IV."/>
        </authorList>
    </citation>
    <scope>NUCLEOTIDE SEQUENCE [LARGE SCALE GENOMIC DNA]</scope>
    <source>
        <strain evidence="2 3">BLCC-M143</strain>
    </source>
</reference>
<dbReference type="GO" id="GO:0016798">
    <property type="term" value="F:hydrolase activity, acting on glycosyl bonds"/>
    <property type="evidence" value="ECO:0007669"/>
    <property type="project" value="UniProtKB-KW"/>
</dbReference>
<feature type="domain" description="Phosphodiester glycosidase" evidence="1">
    <location>
        <begin position="447"/>
        <end position="607"/>
    </location>
</feature>
<dbReference type="RefSeq" id="WP_283757959.1">
    <property type="nucleotide sequence ID" value="NZ_JAQOSQ010000007.1"/>
</dbReference>
<evidence type="ECO:0000259" key="1">
    <source>
        <dbReference type="Pfam" id="PF09992"/>
    </source>
</evidence>
<keyword evidence="2" id="KW-0378">Hydrolase</keyword>
<dbReference type="PANTHER" id="PTHR40446">
    <property type="entry name" value="N-ACETYLGLUCOSAMINE-1-PHOSPHODIESTER ALPHA-N-ACETYLGLUCOSAMINIDASE"/>
    <property type="match status" value="1"/>
</dbReference>
<dbReference type="InterPro" id="IPR018711">
    <property type="entry name" value="NAGPA"/>
</dbReference>
<sequence length="612" mass="66309">MLSLLVVALLGSEIVSNSNPLPIDGSKSCADGVARVCREPASTRLSQTLSQQRNQIVINGKRLSVPWTQWQENGRVRIGISDMGLSSSLGVELLSTSNPKQQAIQWYAPLGQTQAILTARLGESDRRSAPQFRYVDVTDWIGQLGWQMVPQGNTLMVQTSPSRVLGIRQGTQAWGERLVVNVDRSTPVRLNHAPGKAIVSVDATIAPQLLEEFESKPGNAISSVKVSPQSGRTEIEIMLKSKGVRPQIVTLNAPYRVAIDLRLDGHIPTKQIQWSPGIQWRQQMVNLGSSQFPVVWLEVDPKHPDLHLRPIGGQSQPGMQGTLPLVKLAPQVGAAAGINAGFFNRNNRLPLGAILRDGVWLSGPILNRGAIAWNDRGEFLIDRLSLTETLIAATGERSPILYLNSGYVKAGLSRYTPAWGQTYTTLTNNETIVSVSGDRIIGQTDIPSARSEGVPIPPQGYLLVYRGDTPRPFFLPGTSVQVQRSSFPALENRYPFALGAGPLLVKQGRVVLNAEAEGFSPAFIRQKASRSAIGLNPQGRLIIAAVHDRAYGKGPSLSEIAQIMQRLGAVEALNLDGGSSTGLYLGGQLRDRSPRSAARIHNGLGIFLKPQP</sequence>
<keyword evidence="3" id="KW-1185">Reference proteome</keyword>
<dbReference type="Pfam" id="PF09992">
    <property type="entry name" value="NAGPA"/>
    <property type="match status" value="1"/>
</dbReference>
<protein>
    <submittedName>
        <fullName evidence="2">Phosphodiester glycosidase family protein</fullName>
    </submittedName>
</protein>
<comment type="caution">
    <text evidence="2">The sequence shown here is derived from an EMBL/GenBank/DDBJ whole genome shotgun (WGS) entry which is preliminary data.</text>
</comment>
<dbReference type="EMBL" id="JAQOSQ010000007">
    <property type="protein sequence ID" value="MDJ1183304.1"/>
    <property type="molecule type" value="Genomic_DNA"/>
</dbReference>
<keyword evidence="2" id="KW-0326">Glycosidase</keyword>
<organism evidence="2 3">
    <name type="scientific">Roseofilum casamattae BLCC-M143</name>
    <dbReference type="NCBI Taxonomy" id="3022442"/>
    <lineage>
        <taxon>Bacteria</taxon>
        <taxon>Bacillati</taxon>
        <taxon>Cyanobacteriota</taxon>
        <taxon>Cyanophyceae</taxon>
        <taxon>Desertifilales</taxon>
        <taxon>Desertifilaceae</taxon>
        <taxon>Roseofilum</taxon>
        <taxon>Roseofilum casamattae</taxon>
    </lineage>
</organism>
<dbReference type="PANTHER" id="PTHR40446:SF2">
    <property type="entry name" value="N-ACETYLGLUCOSAMINE-1-PHOSPHODIESTER ALPHA-N-ACETYLGLUCOSAMINIDASE"/>
    <property type="match status" value="1"/>
</dbReference>
<name>A0ABT7BXP3_9CYAN</name>
<evidence type="ECO:0000313" key="3">
    <source>
        <dbReference type="Proteomes" id="UP001232992"/>
    </source>
</evidence>
<accession>A0ABT7BXP3</accession>